<comment type="caution">
    <text evidence="1">The sequence shown here is derived from an EMBL/GenBank/DDBJ whole genome shotgun (WGS) entry which is preliminary data.</text>
</comment>
<keyword evidence="2" id="KW-1185">Reference proteome</keyword>
<reference evidence="1" key="2">
    <citation type="submission" date="2020-11" db="EMBL/GenBank/DDBJ databases">
        <authorList>
            <person name="McCartney M.A."/>
            <person name="Auch B."/>
            <person name="Kono T."/>
            <person name="Mallez S."/>
            <person name="Becker A."/>
            <person name="Gohl D.M."/>
            <person name="Silverstein K.A.T."/>
            <person name="Koren S."/>
            <person name="Bechman K.B."/>
            <person name="Herman A."/>
            <person name="Abrahante J.E."/>
            <person name="Garbe J."/>
        </authorList>
    </citation>
    <scope>NUCLEOTIDE SEQUENCE</scope>
    <source>
        <strain evidence="1">Duluth1</strain>
        <tissue evidence="1">Whole animal</tissue>
    </source>
</reference>
<proteinExistence type="predicted"/>
<dbReference type="PROSITE" id="PS51257">
    <property type="entry name" value="PROKAR_LIPOPROTEIN"/>
    <property type="match status" value="1"/>
</dbReference>
<evidence type="ECO:0000313" key="1">
    <source>
        <dbReference type="EMBL" id="KAH3773180.1"/>
    </source>
</evidence>
<dbReference type="EMBL" id="JAIWYP010000009">
    <property type="protein sequence ID" value="KAH3773180.1"/>
    <property type="molecule type" value="Genomic_DNA"/>
</dbReference>
<accession>A0A9D4IGG6</accession>
<dbReference type="AlphaFoldDB" id="A0A9D4IGG6"/>
<gene>
    <name evidence="1" type="ORF">DPMN_174536</name>
</gene>
<sequence>MASLVYKQHCLIPKCNVTYTTSMNIHPTIISLYGCTNHRWHVLGRTIAIRSDSFRSWAIFYPGAA</sequence>
<reference evidence="1" key="1">
    <citation type="journal article" date="2019" name="bioRxiv">
        <title>The Genome of the Zebra Mussel, Dreissena polymorpha: A Resource for Invasive Species Research.</title>
        <authorList>
            <person name="McCartney M.A."/>
            <person name="Auch B."/>
            <person name="Kono T."/>
            <person name="Mallez S."/>
            <person name="Zhang Y."/>
            <person name="Obille A."/>
            <person name="Becker A."/>
            <person name="Abrahante J.E."/>
            <person name="Garbe J."/>
            <person name="Badalamenti J.P."/>
            <person name="Herman A."/>
            <person name="Mangelson H."/>
            <person name="Liachko I."/>
            <person name="Sullivan S."/>
            <person name="Sone E.D."/>
            <person name="Koren S."/>
            <person name="Silverstein K.A.T."/>
            <person name="Beckman K.B."/>
            <person name="Gohl D.M."/>
        </authorList>
    </citation>
    <scope>NUCLEOTIDE SEQUENCE</scope>
    <source>
        <strain evidence="1">Duluth1</strain>
        <tissue evidence="1">Whole animal</tissue>
    </source>
</reference>
<evidence type="ECO:0000313" key="2">
    <source>
        <dbReference type="Proteomes" id="UP000828390"/>
    </source>
</evidence>
<dbReference type="Proteomes" id="UP000828390">
    <property type="component" value="Unassembled WGS sequence"/>
</dbReference>
<organism evidence="1 2">
    <name type="scientific">Dreissena polymorpha</name>
    <name type="common">Zebra mussel</name>
    <name type="synonym">Mytilus polymorpha</name>
    <dbReference type="NCBI Taxonomy" id="45954"/>
    <lineage>
        <taxon>Eukaryota</taxon>
        <taxon>Metazoa</taxon>
        <taxon>Spiralia</taxon>
        <taxon>Lophotrochozoa</taxon>
        <taxon>Mollusca</taxon>
        <taxon>Bivalvia</taxon>
        <taxon>Autobranchia</taxon>
        <taxon>Heteroconchia</taxon>
        <taxon>Euheterodonta</taxon>
        <taxon>Imparidentia</taxon>
        <taxon>Neoheterodontei</taxon>
        <taxon>Myida</taxon>
        <taxon>Dreissenoidea</taxon>
        <taxon>Dreissenidae</taxon>
        <taxon>Dreissena</taxon>
    </lineage>
</organism>
<protein>
    <submittedName>
        <fullName evidence="1">Uncharacterized protein</fullName>
    </submittedName>
</protein>
<name>A0A9D4IGG6_DREPO</name>